<dbReference type="Proteomes" id="UP000772151">
    <property type="component" value="Unassembled WGS sequence"/>
</dbReference>
<comment type="caution">
    <text evidence="2">The sequence shown here is derived from an EMBL/GenBank/DDBJ whole genome shotgun (WGS) entry which is preliminary data.</text>
</comment>
<protein>
    <submittedName>
        <fullName evidence="2">DUF4325 domain-containing protein</fullName>
    </submittedName>
</protein>
<proteinExistence type="predicted"/>
<gene>
    <name evidence="2" type="ORF">E7203_08505</name>
</gene>
<organism evidence="2 3">
    <name type="scientific">Selenomonas ruminantium</name>
    <dbReference type="NCBI Taxonomy" id="971"/>
    <lineage>
        <taxon>Bacteria</taxon>
        <taxon>Bacillati</taxon>
        <taxon>Bacillota</taxon>
        <taxon>Negativicutes</taxon>
        <taxon>Selenomonadales</taxon>
        <taxon>Selenomonadaceae</taxon>
        <taxon>Selenomonas</taxon>
    </lineage>
</organism>
<evidence type="ECO:0000259" key="1">
    <source>
        <dbReference type="Pfam" id="PF14213"/>
    </source>
</evidence>
<name>A0A927WMH8_SELRU</name>
<dbReference type="AlphaFoldDB" id="A0A927WMH8"/>
<accession>A0A927WMH8</accession>
<reference evidence="2" key="1">
    <citation type="submission" date="2019-04" db="EMBL/GenBank/DDBJ databases">
        <title>Evolution of Biomass-Degrading Anaerobic Consortia Revealed by Metagenomics.</title>
        <authorList>
            <person name="Peng X."/>
        </authorList>
    </citation>
    <scope>NUCLEOTIDE SEQUENCE</scope>
    <source>
        <strain evidence="2">SIG242</strain>
    </source>
</reference>
<evidence type="ECO:0000313" key="2">
    <source>
        <dbReference type="EMBL" id="MBE6085473.1"/>
    </source>
</evidence>
<dbReference type="Pfam" id="PF14213">
    <property type="entry name" value="DUF4325"/>
    <property type="match status" value="1"/>
</dbReference>
<feature type="domain" description="DUF4325" evidence="1">
    <location>
        <begin position="2"/>
        <end position="38"/>
    </location>
</feature>
<evidence type="ECO:0000313" key="3">
    <source>
        <dbReference type="Proteomes" id="UP000772151"/>
    </source>
</evidence>
<dbReference type="InterPro" id="IPR025474">
    <property type="entry name" value="DUF4325"/>
</dbReference>
<dbReference type="EMBL" id="SVCA01000007">
    <property type="protein sequence ID" value="MBE6085473.1"/>
    <property type="molecule type" value="Genomic_DNA"/>
</dbReference>
<sequence length="54" mass="6043">MEMVSNSFADECIGKLVEEMGLEKLKSFTTFKNTSKNVAMVLQKVIKDRLASVC</sequence>